<evidence type="ECO:0000313" key="3">
    <source>
        <dbReference type="Proteomes" id="UP000266841"/>
    </source>
</evidence>
<evidence type="ECO:0000313" key="2">
    <source>
        <dbReference type="EMBL" id="EJK58022.1"/>
    </source>
</evidence>
<gene>
    <name evidence="2" type="ORF">THAOC_21883</name>
</gene>
<feature type="chain" id="PRO_5003841122" evidence="1">
    <location>
        <begin position="18"/>
        <end position="114"/>
    </location>
</feature>
<comment type="caution">
    <text evidence="2">The sequence shown here is derived from an EMBL/GenBank/DDBJ whole genome shotgun (WGS) entry which is preliminary data.</text>
</comment>
<sequence>MKLSVALLASTFGLTAAAAPKASITAGSKVGQKVLSKARRLENNANDEIDYTWVANMSLKFQGCYHTQQWNEEADEDEDLRISTQRLVRFRLCPSDTCSMESASGCKEGYGDYV</sequence>
<organism evidence="2 3">
    <name type="scientific">Thalassiosira oceanica</name>
    <name type="common">Marine diatom</name>
    <dbReference type="NCBI Taxonomy" id="159749"/>
    <lineage>
        <taxon>Eukaryota</taxon>
        <taxon>Sar</taxon>
        <taxon>Stramenopiles</taxon>
        <taxon>Ochrophyta</taxon>
        <taxon>Bacillariophyta</taxon>
        <taxon>Coscinodiscophyceae</taxon>
        <taxon>Thalassiosirophycidae</taxon>
        <taxon>Thalassiosirales</taxon>
        <taxon>Thalassiosiraceae</taxon>
        <taxon>Thalassiosira</taxon>
    </lineage>
</organism>
<name>K0SHM3_THAOC</name>
<reference evidence="2 3" key="1">
    <citation type="journal article" date="2012" name="Genome Biol.">
        <title>Genome and low-iron response of an oceanic diatom adapted to chronic iron limitation.</title>
        <authorList>
            <person name="Lommer M."/>
            <person name="Specht M."/>
            <person name="Roy A.S."/>
            <person name="Kraemer L."/>
            <person name="Andreson R."/>
            <person name="Gutowska M.A."/>
            <person name="Wolf J."/>
            <person name="Bergner S.V."/>
            <person name="Schilhabel M.B."/>
            <person name="Klostermeier U.C."/>
            <person name="Beiko R.G."/>
            <person name="Rosenstiel P."/>
            <person name="Hippler M."/>
            <person name="Laroche J."/>
        </authorList>
    </citation>
    <scope>NUCLEOTIDE SEQUENCE [LARGE SCALE GENOMIC DNA]</scope>
    <source>
        <strain evidence="2 3">CCMP1005</strain>
    </source>
</reference>
<feature type="non-terminal residue" evidence="2">
    <location>
        <position position="114"/>
    </location>
</feature>
<dbReference type="AlphaFoldDB" id="K0SHM3"/>
<feature type="signal peptide" evidence="1">
    <location>
        <begin position="1"/>
        <end position="17"/>
    </location>
</feature>
<protein>
    <submittedName>
        <fullName evidence="2">Uncharacterized protein</fullName>
    </submittedName>
</protein>
<dbReference type="EMBL" id="AGNL01026399">
    <property type="protein sequence ID" value="EJK58022.1"/>
    <property type="molecule type" value="Genomic_DNA"/>
</dbReference>
<proteinExistence type="predicted"/>
<evidence type="ECO:0000256" key="1">
    <source>
        <dbReference type="SAM" id="SignalP"/>
    </source>
</evidence>
<dbReference type="OrthoDB" id="38217at2759"/>
<keyword evidence="3" id="KW-1185">Reference proteome</keyword>
<dbReference type="Proteomes" id="UP000266841">
    <property type="component" value="Unassembled WGS sequence"/>
</dbReference>
<dbReference type="eggNOG" id="ENOG502SK37">
    <property type="taxonomic scope" value="Eukaryota"/>
</dbReference>
<keyword evidence="1" id="KW-0732">Signal</keyword>
<accession>K0SHM3</accession>